<feature type="compositionally biased region" description="Polar residues" evidence="1">
    <location>
        <begin position="1"/>
        <end position="42"/>
    </location>
</feature>
<feature type="transmembrane region" description="Helical" evidence="2">
    <location>
        <begin position="401"/>
        <end position="424"/>
    </location>
</feature>
<dbReference type="GO" id="GO:0004175">
    <property type="term" value="F:endopeptidase activity"/>
    <property type="evidence" value="ECO:0007669"/>
    <property type="project" value="UniProtKB-ARBA"/>
</dbReference>
<dbReference type="GO" id="GO:0080120">
    <property type="term" value="P:CAAX-box protein maturation"/>
    <property type="evidence" value="ECO:0007669"/>
    <property type="project" value="UniProtKB-ARBA"/>
</dbReference>
<reference evidence="4" key="1">
    <citation type="submission" date="2021-01" db="EMBL/GenBank/DDBJ databases">
        <authorList>
            <person name="Corre E."/>
            <person name="Pelletier E."/>
            <person name="Niang G."/>
            <person name="Scheremetjew M."/>
            <person name="Finn R."/>
            <person name="Kale V."/>
            <person name="Holt S."/>
            <person name="Cochrane G."/>
            <person name="Meng A."/>
            <person name="Brown T."/>
            <person name="Cohen L."/>
        </authorList>
    </citation>
    <scope>NUCLEOTIDE SEQUENCE</scope>
    <source>
        <strain evidence="4">CCMP2058</strain>
    </source>
</reference>
<sequence>MATTAPKNAQGFSAVTMTDTLTRQGTVDTTTNKSRTPFSRPSNSPPQSPGLRGSQNHDLEFQAEIKGKGPSEKLGTESIYWDEPEPKYPFPFLYRPTVPFPTKMCGKKLPFIMMLTVLLIISLAAAVVAAAAAASFSPAESSRVYKFLKKGANQYVGDDGITFYVMMLLTWSMITGYFLLRTGNLDLFGFFHLLAPPGLGMATIGLFDVDFESIFWGQPITNPDMYYTLAVFVPLLTLGLGYFLYFTYSKNIQPQVLYDTLSWPKGYWAATFVTFAKFAFSGLLEEIGWSGVLFPQLLHATESYIMAAVLGGIIWGLWHAPLIIGGGYNNNIHPLWAAWMLPWMTTGWAFFHLWLRVRSFSIWPVVLAHVSHNCFLELFFDPLVGRSEYRGFSKMARKKRAHYFVGEFGLLGALPYMVCAIVFISDMNSTWIS</sequence>
<feature type="transmembrane region" description="Helical" evidence="2">
    <location>
        <begin position="226"/>
        <end position="245"/>
    </location>
</feature>
<dbReference type="Pfam" id="PF02517">
    <property type="entry name" value="Rce1-like"/>
    <property type="match status" value="1"/>
</dbReference>
<feature type="transmembrane region" description="Helical" evidence="2">
    <location>
        <begin position="304"/>
        <end position="324"/>
    </location>
</feature>
<proteinExistence type="predicted"/>
<dbReference type="AlphaFoldDB" id="A0A7S0DU29"/>
<protein>
    <recommendedName>
        <fullName evidence="3">CAAX prenyl protease 2/Lysostaphin resistance protein A-like domain-containing protein</fullName>
    </recommendedName>
</protein>
<keyword evidence="2" id="KW-0472">Membrane</keyword>
<dbReference type="EMBL" id="HBEM01031949">
    <property type="protein sequence ID" value="CAD8462833.1"/>
    <property type="molecule type" value="Transcribed_RNA"/>
</dbReference>
<feature type="region of interest" description="Disordered" evidence="1">
    <location>
        <begin position="1"/>
        <end position="55"/>
    </location>
</feature>
<feature type="domain" description="CAAX prenyl protease 2/Lysostaphin resistance protein A-like" evidence="3">
    <location>
        <begin position="270"/>
        <end position="374"/>
    </location>
</feature>
<dbReference type="PANTHER" id="PTHR35797:SF1">
    <property type="entry name" value="PROTEASE"/>
    <property type="match status" value="1"/>
</dbReference>
<evidence type="ECO:0000256" key="2">
    <source>
        <dbReference type="SAM" id="Phobius"/>
    </source>
</evidence>
<feature type="transmembrane region" description="Helical" evidence="2">
    <location>
        <begin position="361"/>
        <end position="380"/>
    </location>
</feature>
<dbReference type="PANTHER" id="PTHR35797">
    <property type="entry name" value="PROTEASE-RELATED"/>
    <property type="match status" value="1"/>
</dbReference>
<evidence type="ECO:0000259" key="3">
    <source>
        <dbReference type="Pfam" id="PF02517"/>
    </source>
</evidence>
<name>A0A7S0DU29_9EUKA</name>
<feature type="transmembrane region" description="Helical" evidence="2">
    <location>
        <begin position="161"/>
        <end position="180"/>
    </location>
</feature>
<keyword evidence="2" id="KW-0812">Transmembrane</keyword>
<feature type="transmembrane region" description="Helical" evidence="2">
    <location>
        <begin position="266"/>
        <end position="284"/>
    </location>
</feature>
<dbReference type="InterPro" id="IPR003675">
    <property type="entry name" value="Rce1/LyrA-like_dom"/>
</dbReference>
<feature type="transmembrane region" description="Helical" evidence="2">
    <location>
        <begin position="187"/>
        <end position="206"/>
    </location>
</feature>
<feature type="transmembrane region" description="Helical" evidence="2">
    <location>
        <begin position="336"/>
        <end position="355"/>
    </location>
</feature>
<keyword evidence="2" id="KW-1133">Transmembrane helix</keyword>
<organism evidence="4">
    <name type="scientific">Amorphochlora amoebiformis</name>
    <dbReference type="NCBI Taxonomy" id="1561963"/>
    <lineage>
        <taxon>Eukaryota</taxon>
        <taxon>Sar</taxon>
        <taxon>Rhizaria</taxon>
        <taxon>Cercozoa</taxon>
        <taxon>Chlorarachniophyceae</taxon>
        <taxon>Amorphochlora</taxon>
    </lineage>
</organism>
<dbReference type="InterPro" id="IPR042150">
    <property type="entry name" value="MmRce1-like"/>
</dbReference>
<evidence type="ECO:0000313" key="4">
    <source>
        <dbReference type="EMBL" id="CAD8462833.1"/>
    </source>
</evidence>
<feature type="transmembrane region" description="Helical" evidence="2">
    <location>
        <begin position="111"/>
        <end position="136"/>
    </location>
</feature>
<accession>A0A7S0DU29</accession>
<gene>
    <name evidence="4" type="ORF">LAMO00422_LOCUS21793</name>
</gene>
<evidence type="ECO:0000256" key="1">
    <source>
        <dbReference type="SAM" id="MobiDB-lite"/>
    </source>
</evidence>